<name>A0A8H5J4K3_9HYPO</name>
<evidence type="ECO:0000313" key="2">
    <source>
        <dbReference type="Proteomes" id="UP000574317"/>
    </source>
</evidence>
<dbReference type="InterPro" id="IPR005299">
    <property type="entry name" value="MeTrfase_7"/>
</dbReference>
<dbReference type="GO" id="GO:0032259">
    <property type="term" value="P:methylation"/>
    <property type="evidence" value="ECO:0007669"/>
    <property type="project" value="UniProtKB-KW"/>
</dbReference>
<proteinExistence type="predicted"/>
<dbReference type="PANTHER" id="PTHR31009">
    <property type="entry name" value="S-ADENOSYL-L-METHIONINE:CARBOXYL METHYLTRANSFERASE FAMILY PROTEIN"/>
    <property type="match status" value="1"/>
</dbReference>
<dbReference type="SUPFAM" id="SSF53335">
    <property type="entry name" value="S-adenosyl-L-methionine-dependent methyltransferases"/>
    <property type="match status" value="1"/>
</dbReference>
<comment type="caution">
    <text evidence="1">The sequence shown here is derived from an EMBL/GenBank/DDBJ whole genome shotgun (WGS) entry which is preliminary data.</text>
</comment>
<evidence type="ECO:0000313" key="1">
    <source>
        <dbReference type="EMBL" id="KAF5548743.1"/>
    </source>
</evidence>
<accession>A0A8H5J4K3</accession>
<reference evidence="1 2" key="1">
    <citation type="submission" date="2020-05" db="EMBL/GenBank/DDBJ databases">
        <title>Identification and distribution of gene clusters putatively required for synthesis of sphingolipid metabolism inhibitors in phylogenetically diverse species of the filamentous fungus Fusarium.</title>
        <authorList>
            <person name="Kim H.-S."/>
            <person name="Busman M."/>
            <person name="Brown D.W."/>
            <person name="Divon H."/>
            <person name="Uhlig S."/>
            <person name="Proctor R.H."/>
        </authorList>
    </citation>
    <scope>NUCLEOTIDE SEQUENCE [LARGE SCALE GENOMIC DNA]</scope>
    <source>
        <strain evidence="1 2">NRRL 25196</strain>
    </source>
</reference>
<keyword evidence="2" id="KW-1185">Reference proteome</keyword>
<dbReference type="AlphaFoldDB" id="A0A8H5J4K3"/>
<dbReference type="InterPro" id="IPR029063">
    <property type="entry name" value="SAM-dependent_MTases_sf"/>
</dbReference>
<keyword evidence="1" id="KW-0808">Transferase</keyword>
<dbReference type="Proteomes" id="UP000574317">
    <property type="component" value="Unassembled WGS sequence"/>
</dbReference>
<sequence length="345" mass="38586">MKADNVSMQGGGCYNENSTLQGHAIDKSLELLGLSEYRGPSITLADYGSSEGQNSVRLFSQYLQRSPSVTSATLIFNDTPSNDFSSLTSTIHQNWDSLSQDGKVAINTLLSPRSYFEQVLPDGFVDAGFNFTALHWLRNMPDTSSTPSSLSAAAHEDFVTFLSVRHKEIRRHGTMTICVPSDGEISVFPVFRCFETSLRNIYGKYQVDPTIAKRLPMYFRTLDEVLATIAAVDTKWGLRSHHTLPLMHTSWSPEVIDAGSEEARISARKRYTDSVAGFALAACARFFIGGLNPVDHRGPGLETEMMRLKEEFMRDFTAAFKDEFLRSHCMDKVGFTYTLLKLERL</sequence>
<protein>
    <submittedName>
        <fullName evidence="1">Benzoate carboxyl methyltransferase</fullName>
    </submittedName>
</protein>
<organism evidence="1 2">
    <name type="scientific">Fusarium napiforme</name>
    <dbReference type="NCBI Taxonomy" id="42672"/>
    <lineage>
        <taxon>Eukaryota</taxon>
        <taxon>Fungi</taxon>
        <taxon>Dikarya</taxon>
        <taxon>Ascomycota</taxon>
        <taxon>Pezizomycotina</taxon>
        <taxon>Sordariomycetes</taxon>
        <taxon>Hypocreomycetidae</taxon>
        <taxon>Hypocreales</taxon>
        <taxon>Nectriaceae</taxon>
        <taxon>Fusarium</taxon>
        <taxon>Fusarium fujikuroi species complex</taxon>
    </lineage>
</organism>
<dbReference type="GO" id="GO:0008168">
    <property type="term" value="F:methyltransferase activity"/>
    <property type="evidence" value="ECO:0007669"/>
    <property type="project" value="UniProtKB-KW"/>
</dbReference>
<dbReference type="EMBL" id="JAAOAO010000310">
    <property type="protein sequence ID" value="KAF5548743.1"/>
    <property type="molecule type" value="Genomic_DNA"/>
</dbReference>
<gene>
    <name evidence="1" type="ORF">FNAPI_8183</name>
</gene>
<dbReference type="Gene3D" id="3.40.50.150">
    <property type="entry name" value="Vaccinia Virus protein VP39"/>
    <property type="match status" value="1"/>
</dbReference>
<keyword evidence="1" id="KW-0489">Methyltransferase</keyword>
<dbReference type="Pfam" id="PF03492">
    <property type="entry name" value="Methyltransf_7"/>
    <property type="match status" value="1"/>
</dbReference>